<keyword evidence="3" id="KW-1185">Reference proteome</keyword>
<dbReference type="SUPFAM" id="SSF55729">
    <property type="entry name" value="Acyl-CoA N-acyltransferases (Nat)"/>
    <property type="match status" value="1"/>
</dbReference>
<evidence type="ECO:0000313" key="2">
    <source>
        <dbReference type="EMBL" id="QGU03069.1"/>
    </source>
</evidence>
<dbReference type="AlphaFoldDB" id="A0A6B8VJ53"/>
<dbReference type="Gene3D" id="3.40.630.30">
    <property type="match status" value="1"/>
</dbReference>
<evidence type="ECO:0000313" key="3">
    <source>
        <dbReference type="Proteomes" id="UP000427071"/>
    </source>
</evidence>
<dbReference type="RefSeq" id="WP_156193393.1">
    <property type="nucleotide sequence ID" value="NZ_CP046452.1"/>
</dbReference>
<dbReference type="PROSITE" id="PS51186">
    <property type="entry name" value="GNAT"/>
    <property type="match status" value="1"/>
</dbReference>
<dbReference type="GO" id="GO:0016747">
    <property type="term" value="F:acyltransferase activity, transferring groups other than amino-acyl groups"/>
    <property type="evidence" value="ECO:0007669"/>
    <property type="project" value="InterPro"/>
</dbReference>
<dbReference type="Pfam" id="PF00583">
    <property type="entry name" value="Acetyltransf_1"/>
    <property type="match status" value="1"/>
</dbReference>
<dbReference type="InterPro" id="IPR000182">
    <property type="entry name" value="GNAT_dom"/>
</dbReference>
<dbReference type="CDD" id="cd04301">
    <property type="entry name" value="NAT_SF"/>
    <property type="match status" value="1"/>
</dbReference>
<sequence>MQFATTTEADRTYIARLNFLTDVFGDEHAEVSSGFDRDFDYYVRDWHPEDGGFIAWDGNIPAGGVWLVRGTDERHGYGHVKEGIPELAIAVEPRYRGKGVAKQLLELVPAPVSLSVHPANERAHRLYLRAGFEPTGIVREGHEVLLKRS</sequence>
<reference evidence="3" key="1">
    <citation type="submission" date="2019-11" db="EMBL/GenBank/DDBJ databases">
        <title>Complete genome sequence of Corynebacterium kalinowskii 1959, a novel Corynebacterium species isolated from soil of a small paddock in Vilsendorf, Germany.</title>
        <authorList>
            <person name="Schaffert L."/>
            <person name="Ruwe M."/>
            <person name="Milse J."/>
            <person name="Hanuschka K."/>
            <person name="Ortseifen V."/>
            <person name="Droste J."/>
            <person name="Brandt D."/>
            <person name="Schlueter L."/>
            <person name="Kutter Y."/>
            <person name="Vinke S."/>
            <person name="Viehoefer P."/>
            <person name="Jacob L."/>
            <person name="Luebke N.-C."/>
            <person name="Schulte-Berndt E."/>
            <person name="Hain C."/>
            <person name="Linder M."/>
            <person name="Schmidt P."/>
            <person name="Wollenschlaeger L."/>
            <person name="Luttermann T."/>
            <person name="Thieme E."/>
            <person name="Hassa J."/>
            <person name="Haak M."/>
            <person name="Wittchen M."/>
            <person name="Mentz A."/>
            <person name="Persicke M."/>
            <person name="Busche T."/>
            <person name="Ruckert C."/>
        </authorList>
    </citation>
    <scope>NUCLEOTIDE SEQUENCE [LARGE SCALE GENOMIC DNA]</scope>
    <source>
        <strain evidence="3">1959</strain>
    </source>
</reference>
<evidence type="ECO:0000259" key="1">
    <source>
        <dbReference type="PROSITE" id="PS51186"/>
    </source>
</evidence>
<gene>
    <name evidence="2" type="ORF">CKALI_11115</name>
</gene>
<dbReference type="InterPro" id="IPR016181">
    <property type="entry name" value="Acyl_CoA_acyltransferase"/>
</dbReference>
<dbReference type="KEGG" id="ckw:CKALI_11115"/>
<name>A0A6B8VJ53_9CORY</name>
<proteinExistence type="predicted"/>
<dbReference type="Proteomes" id="UP000427071">
    <property type="component" value="Chromosome"/>
</dbReference>
<protein>
    <submittedName>
        <fullName evidence="2">Acetyltransferase (GNAT) family protein</fullName>
    </submittedName>
</protein>
<feature type="domain" description="N-acetyltransferase" evidence="1">
    <location>
        <begin position="1"/>
        <end position="149"/>
    </location>
</feature>
<dbReference type="EMBL" id="CP046452">
    <property type="protein sequence ID" value="QGU03069.1"/>
    <property type="molecule type" value="Genomic_DNA"/>
</dbReference>
<organism evidence="2 3">
    <name type="scientific">Corynebacterium kalinowskii</name>
    <dbReference type="NCBI Taxonomy" id="2675216"/>
    <lineage>
        <taxon>Bacteria</taxon>
        <taxon>Bacillati</taxon>
        <taxon>Actinomycetota</taxon>
        <taxon>Actinomycetes</taxon>
        <taxon>Mycobacteriales</taxon>
        <taxon>Corynebacteriaceae</taxon>
        <taxon>Corynebacterium</taxon>
    </lineage>
</organism>
<accession>A0A6B8VJ53</accession>